<accession>A0ABX8BEA2</accession>
<feature type="region of interest" description="Disordered" evidence="1">
    <location>
        <begin position="42"/>
        <end position="68"/>
    </location>
</feature>
<reference evidence="2 3" key="1">
    <citation type="submission" date="2021-05" db="EMBL/GenBank/DDBJ databases">
        <title>Direct Submission.</title>
        <authorList>
            <person name="Li K."/>
            <person name="Gao J."/>
        </authorList>
    </citation>
    <scope>NUCLEOTIDE SEQUENCE [LARGE SCALE GENOMIC DNA]</scope>
    <source>
        <strain evidence="2 3">Mg02</strain>
    </source>
</reference>
<dbReference type="RefSeq" id="WP_220561777.1">
    <property type="nucleotide sequence ID" value="NZ_CP074133.1"/>
</dbReference>
<evidence type="ECO:0000313" key="3">
    <source>
        <dbReference type="Proteomes" id="UP000676079"/>
    </source>
</evidence>
<protein>
    <submittedName>
        <fullName evidence="2">Uncharacterized protein</fullName>
    </submittedName>
</protein>
<proteinExistence type="predicted"/>
<sequence length="68" mass="7569">MDDSLLLDFDSPNSDDMRFSAAFGAWYMAVMGSQQALANPNINPHEISVGESQWSRQSDLRMGAMEEV</sequence>
<dbReference type="Proteomes" id="UP000676079">
    <property type="component" value="Chromosome"/>
</dbReference>
<keyword evidence="3" id="KW-1185">Reference proteome</keyword>
<evidence type="ECO:0000256" key="1">
    <source>
        <dbReference type="SAM" id="MobiDB-lite"/>
    </source>
</evidence>
<gene>
    <name evidence="2" type="ORF">KGD84_18930</name>
</gene>
<dbReference type="EMBL" id="CP074133">
    <property type="protein sequence ID" value="QUX20581.1"/>
    <property type="molecule type" value="Genomic_DNA"/>
</dbReference>
<evidence type="ECO:0000313" key="2">
    <source>
        <dbReference type="EMBL" id="QUX20581.1"/>
    </source>
</evidence>
<name>A0ABX8BEA2_9ACTN</name>
<organism evidence="2 3">
    <name type="scientific">Nocardiopsis changdeensis</name>
    <dbReference type="NCBI Taxonomy" id="2831969"/>
    <lineage>
        <taxon>Bacteria</taxon>
        <taxon>Bacillati</taxon>
        <taxon>Actinomycetota</taxon>
        <taxon>Actinomycetes</taxon>
        <taxon>Streptosporangiales</taxon>
        <taxon>Nocardiopsidaceae</taxon>
        <taxon>Nocardiopsis</taxon>
    </lineage>
</organism>